<evidence type="ECO:0000256" key="6">
    <source>
        <dbReference type="ARBA" id="ARBA00040132"/>
    </source>
</evidence>
<evidence type="ECO:0000256" key="8">
    <source>
        <dbReference type="PIRSR" id="PIRSR000112-1"/>
    </source>
</evidence>
<evidence type="ECO:0000256" key="3">
    <source>
        <dbReference type="ARBA" id="ARBA00023027"/>
    </source>
</evidence>
<organism evidence="11 12">
    <name type="scientific">Diplocloster agilis</name>
    <dbReference type="NCBI Taxonomy" id="2850323"/>
    <lineage>
        <taxon>Bacteria</taxon>
        <taxon>Bacillati</taxon>
        <taxon>Bacillota</taxon>
        <taxon>Clostridia</taxon>
        <taxon>Lachnospirales</taxon>
        <taxon>Lachnospiraceae</taxon>
        <taxon>Diplocloster</taxon>
    </lineage>
</organism>
<feature type="binding site" evidence="9">
    <location>
        <position position="134"/>
    </location>
    <ligand>
        <name>NAD(+)</name>
        <dbReference type="ChEBI" id="CHEBI:57540"/>
    </ligand>
</feature>
<dbReference type="EC" id="1.1.1.6" evidence="5"/>
<dbReference type="AlphaFoldDB" id="A0A949JUM4"/>
<evidence type="ECO:0000259" key="10">
    <source>
        <dbReference type="Pfam" id="PF00465"/>
    </source>
</evidence>
<evidence type="ECO:0000256" key="4">
    <source>
        <dbReference type="ARBA" id="ARBA00037918"/>
    </source>
</evidence>
<dbReference type="EMBL" id="JAHQCW010000001">
    <property type="protein sequence ID" value="MBU9734969.1"/>
    <property type="molecule type" value="Genomic_DNA"/>
</dbReference>
<comment type="catalytic activity">
    <reaction evidence="7">
        <text>glycerol + NAD(+) = dihydroxyacetone + NADH + H(+)</text>
        <dbReference type="Rhea" id="RHEA:13769"/>
        <dbReference type="ChEBI" id="CHEBI:15378"/>
        <dbReference type="ChEBI" id="CHEBI:16016"/>
        <dbReference type="ChEBI" id="CHEBI:17754"/>
        <dbReference type="ChEBI" id="CHEBI:57540"/>
        <dbReference type="ChEBI" id="CHEBI:57945"/>
        <dbReference type="EC" id="1.1.1.6"/>
    </reaction>
</comment>
<feature type="binding site" evidence="8">
    <location>
        <position position="259"/>
    </location>
    <ligand>
        <name>glycerol</name>
        <dbReference type="ChEBI" id="CHEBI:17754"/>
    </ligand>
</feature>
<evidence type="ECO:0000313" key="12">
    <source>
        <dbReference type="Proteomes" id="UP000712157"/>
    </source>
</evidence>
<feature type="domain" description="Alcohol dehydrogenase iron-type/glycerol dehydrogenase GldA" evidence="10">
    <location>
        <begin position="12"/>
        <end position="139"/>
    </location>
</feature>
<sequence>MEEVSFLKIGCSRFIYGKGTAALLPDEILRYGKKAYIVGGPSTLPLVREKAEAGIAEKGIEAVYRVMDEPNSVDFAKRLTVAAKEAESELVVAIGGGKCMDLCKVFSDMAGLPIITVPTSVATCAGSSAVSIMYTKENGSYDCSIPKEKEIDSVIVDLDIIGASPKQLFASGIMDSIAKLPEIVNGTAKLTYPEVSLQKYMAYSNSVFIYDFLTRFGVQVYENPMGDEKLLQDLTLVNLIVTSMVSGFSSGSDQLAVAHGLYDAVRKFFPVEAKNALHGEIVAVGVLMQMRFNHESEAEYQKILGMMKKMNMPLTLKDLGVEPTQENIRILKEYNIMKNNIVKPEDLARLDQAFEEII</sequence>
<feature type="binding site" evidence="8">
    <location>
        <position position="175"/>
    </location>
    <ligand>
        <name>glycerol</name>
        <dbReference type="ChEBI" id="CHEBI:17754"/>
    </ligand>
</feature>
<keyword evidence="8" id="KW-0862">Zinc</keyword>
<protein>
    <recommendedName>
        <fullName evidence="6">Glycerol dehydrogenase</fullName>
        <ecNumber evidence="5">1.1.1.6</ecNumber>
    </recommendedName>
</protein>
<dbReference type="Proteomes" id="UP000712157">
    <property type="component" value="Unassembled WGS sequence"/>
</dbReference>
<evidence type="ECO:0000256" key="5">
    <source>
        <dbReference type="ARBA" id="ARBA00039147"/>
    </source>
</evidence>
<dbReference type="GO" id="GO:0008888">
    <property type="term" value="F:glycerol dehydrogenase (NAD+) activity"/>
    <property type="evidence" value="ECO:0007669"/>
    <property type="project" value="UniProtKB-EC"/>
</dbReference>
<evidence type="ECO:0000256" key="1">
    <source>
        <dbReference type="ARBA" id="ARBA00022723"/>
    </source>
</evidence>
<evidence type="ECO:0000256" key="7">
    <source>
        <dbReference type="ARBA" id="ARBA00049006"/>
    </source>
</evidence>
<dbReference type="Gene3D" id="1.20.1090.10">
    <property type="entry name" value="Dehydroquinate synthase-like - alpha domain"/>
    <property type="match status" value="1"/>
</dbReference>
<evidence type="ECO:0000313" key="11">
    <source>
        <dbReference type="EMBL" id="MBU9734969.1"/>
    </source>
</evidence>
<dbReference type="InterPro" id="IPR016205">
    <property type="entry name" value="Glycerol_DH"/>
</dbReference>
<dbReference type="Pfam" id="PF00465">
    <property type="entry name" value="Fe-ADH"/>
    <property type="match status" value="1"/>
</dbReference>
<dbReference type="SUPFAM" id="SSF56796">
    <property type="entry name" value="Dehydroquinate synthase-like"/>
    <property type="match status" value="1"/>
</dbReference>
<feature type="binding site" evidence="9">
    <location>
        <begin position="97"/>
        <end position="101"/>
    </location>
    <ligand>
        <name>NAD(+)</name>
        <dbReference type="ChEBI" id="CHEBI:57540"/>
    </ligand>
</feature>
<feature type="binding site" evidence="9">
    <location>
        <position position="128"/>
    </location>
    <ligand>
        <name>NAD(+)</name>
        <dbReference type="ChEBI" id="CHEBI:57540"/>
    </ligand>
</feature>
<comment type="caution">
    <text evidence="11">The sequence shown here is derived from an EMBL/GenBank/DDBJ whole genome shotgun (WGS) entry which is preliminary data.</text>
</comment>
<evidence type="ECO:0000256" key="9">
    <source>
        <dbReference type="PIRSR" id="PIRSR000112-3"/>
    </source>
</evidence>
<dbReference type="PANTHER" id="PTHR43616:SF5">
    <property type="entry name" value="GLYCEROL DEHYDROGENASE 1"/>
    <property type="match status" value="1"/>
</dbReference>
<keyword evidence="1 8" id="KW-0479">Metal-binding</keyword>
<dbReference type="PANTHER" id="PTHR43616">
    <property type="entry name" value="GLYCEROL DEHYDROGENASE"/>
    <property type="match status" value="1"/>
</dbReference>
<dbReference type="RefSeq" id="WP_238720208.1">
    <property type="nucleotide sequence ID" value="NZ_JAHQCW010000001.1"/>
</dbReference>
<accession>A0A949JUM4</accession>
<keyword evidence="2 11" id="KW-0560">Oxidoreductase</keyword>
<comment type="cofactor">
    <cofactor evidence="8">
        <name>Zn(2+)</name>
        <dbReference type="ChEBI" id="CHEBI:29105"/>
    </cofactor>
    <text evidence="8">Binds 1 zinc ion per subunit.</text>
</comment>
<feature type="binding site" evidence="8">
    <location>
        <position position="278"/>
    </location>
    <ligand>
        <name>glycerol</name>
        <dbReference type="ChEBI" id="CHEBI:17754"/>
    </ligand>
</feature>
<dbReference type="GO" id="GO:0046872">
    <property type="term" value="F:metal ion binding"/>
    <property type="evidence" value="ECO:0007669"/>
    <property type="project" value="UniProtKB-KW"/>
</dbReference>
<keyword evidence="3 9" id="KW-0520">NAD</keyword>
<comment type="pathway">
    <text evidence="4">Polyol metabolism; glycerol fermentation; glycerone phosphate from glycerol (oxidative route): step 1/2.</text>
</comment>
<dbReference type="InterPro" id="IPR001670">
    <property type="entry name" value="ADH_Fe/GldA"/>
</dbReference>
<dbReference type="PIRSF" id="PIRSF000112">
    <property type="entry name" value="Glycerol_dehydrogenase"/>
    <property type="match status" value="1"/>
</dbReference>
<evidence type="ECO:0000256" key="2">
    <source>
        <dbReference type="ARBA" id="ARBA00023002"/>
    </source>
</evidence>
<gene>
    <name evidence="11" type="ORF">KTH89_00375</name>
</gene>
<keyword evidence="12" id="KW-1185">Reference proteome</keyword>
<dbReference type="Gene3D" id="3.40.50.1970">
    <property type="match status" value="1"/>
</dbReference>
<name>A0A949JUM4_9FIRM</name>
<proteinExistence type="predicted"/>
<reference evidence="11" key="1">
    <citation type="submission" date="2021-06" db="EMBL/GenBank/DDBJ databases">
        <title>Description of novel taxa of the family Lachnospiraceae.</title>
        <authorList>
            <person name="Chaplin A.V."/>
            <person name="Sokolova S.R."/>
            <person name="Pikina A.P."/>
            <person name="Korzhanova M."/>
            <person name="Belova V."/>
            <person name="Korostin D."/>
            <person name="Efimov B.A."/>
        </authorList>
    </citation>
    <scope>NUCLEOTIDE SEQUENCE</scope>
    <source>
        <strain evidence="11">ASD5720</strain>
    </source>
</reference>